<evidence type="ECO:0000256" key="1">
    <source>
        <dbReference type="SAM" id="SignalP"/>
    </source>
</evidence>
<feature type="signal peptide" evidence="1">
    <location>
        <begin position="1"/>
        <end position="21"/>
    </location>
</feature>
<accession>A0A1N6HKZ0</accession>
<feature type="chain" id="PRO_5012410343" evidence="1">
    <location>
        <begin position="22"/>
        <end position="101"/>
    </location>
</feature>
<dbReference type="EMBL" id="FSRL01000001">
    <property type="protein sequence ID" value="SIO20514.1"/>
    <property type="molecule type" value="Genomic_DNA"/>
</dbReference>
<evidence type="ECO:0000313" key="3">
    <source>
        <dbReference type="Proteomes" id="UP000184932"/>
    </source>
</evidence>
<keyword evidence="1" id="KW-0732">Signal</keyword>
<dbReference type="STRING" id="1217970.SAMN05444002_3481"/>
<gene>
    <name evidence="2" type="ORF">SAMN05444002_3481</name>
</gene>
<evidence type="ECO:0000313" key="2">
    <source>
        <dbReference type="EMBL" id="SIO20514.1"/>
    </source>
</evidence>
<dbReference type="Proteomes" id="UP000184932">
    <property type="component" value="Unassembled WGS sequence"/>
</dbReference>
<proteinExistence type="predicted"/>
<dbReference type="RefSeq" id="WP_074257382.1">
    <property type="nucleotide sequence ID" value="NZ_FSRL01000001.1"/>
</dbReference>
<reference evidence="3" key="1">
    <citation type="submission" date="2016-11" db="EMBL/GenBank/DDBJ databases">
        <authorList>
            <person name="Varghese N."/>
            <person name="Submissions S."/>
        </authorList>
    </citation>
    <scope>NUCLEOTIDE SEQUENCE [LARGE SCALE GENOMIC DNA]</scope>
    <source>
        <strain evidence="3">DSM 29440</strain>
    </source>
</reference>
<dbReference type="OrthoDB" id="9810895at2"/>
<dbReference type="AlphaFoldDB" id="A0A1N6HKZ0"/>
<keyword evidence="3" id="KW-1185">Reference proteome</keyword>
<protein>
    <submittedName>
        <fullName evidence="2">Uncharacterized protein</fullName>
    </submittedName>
</protein>
<organism evidence="2 3">
    <name type="scientific">Vannielia litorea</name>
    <dbReference type="NCBI Taxonomy" id="1217970"/>
    <lineage>
        <taxon>Bacteria</taxon>
        <taxon>Pseudomonadati</taxon>
        <taxon>Pseudomonadota</taxon>
        <taxon>Alphaproteobacteria</taxon>
        <taxon>Rhodobacterales</taxon>
        <taxon>Paracoccaceae</taxon>
        <taxon>Vannielia</taxon>
    </lineage>
</organism>
<sequence length="101" mass="10485">MKTAIATATLMFAAAPLVAQSADGPCGKREYFVDQLVDTYQEQPVAGGLQSENSLVEIWASKETGSFTILVTGADGVTCVALTGEDFHEAPAFVGVRGTAS</sequence>
<name>A0A1N6HKZ0_9RHOB</name>